<dbReference type="InterPro" id="IPR001958">
    <property type="entry name" value="Tet-R_TetA/multi-R_MdtG-like"/>
</dbReference>
<dbReference type="PRINTS" id="PR01035">
    <property type="entry name" value="TCRTETA"/>
</dbReference>
<gene>
    <name evidence="7" type="ORF">ENN98_04905</name>
</gene>
<feature type="transmembrane region" description="Helical" evidence="5">
    <location>
        <begin position="139"/>
        <end position="159"/>
    </location>
</feature>
<sequence>MILPGMSQGLTLSYSQMGLIGTVNFAGYLVAVLFCGALADRLGYRLLIALALATIGATMIIIGHSSSLPLILCLYALCGMGSGAANVPMMALISHWFGRSHRGRATGFVVIGSGFAILLSGKLIPWLNELAGVDGGWRLSWQVLGAIILLISLLCLVMLRNTPSDQGLRPYGEKPENGALPKLGRESTANVKTIAHLGAIYFLFGYTYVIYATFIVTTLIREHGFTEAAAGNFWAIVGLLSLLSGPVFGTLSDKIGRQKTLAMVFLIQTVAYLLVAIKLPSLFLLVSIACFGLVAWSIPSIMAALVGDYAGPHKAARIFGLVTFIFALGQIAGPAVAGVIAEESGSFAGSFLMAGACTLLGVALALRLAPAK</sequence>
<accession>A0A7C2TKV1</accession>
<comment type="caution">
    <text evidence="7">The sequence shown here is derived from an EMBL/GenBank/DDBJ whole genome shotgun (WGS) entry which is preliminary data.</text>
</comment>
<feature type="transmembrane region" description="Helical" evidence="5">
    <location>
        <begin position="194"/>
        <end position="216"/>
    </location>
</feature>
<dbReference type="GO" id="GO:0005886">
    <property type="term" value="C:plasma membrane"/>
    <property type="evidence" value="ECO:0007669"/>
    <property type="project" value="TreeGrafter"/>
</dbReference>
<feature type="transmembrane region" description="Helical" evidence="5">
    <location>
        <begin position="20"/>
        <end position="39"/>
    </location>
</feature>
<dbReference type="Pfam" id="PF06779">
    <property type="entry name" value="MFS_4"/>
    <property type="match status" value="1"/>
</dbReference>
<evidence type="ECO:0000256" key="5">
    <source>
        <dbReference type="SAM" id="Phobius"/>
    </source>
</evidence>
<feature type="domain" description="Major facilitator superfamily (MFS) profile" evidence="6">
    <location>
        <begin position="1"/>
        <end position="372"/>
    </location>
</feature>
<feature type="transmembrane region" description="Helical" evidence="5">
    <location>
        <begin position="105"/>
        <end position="127"/>
    </location>
</feature>
<evidence type="ECO:0000256" key="4">
    <source>
        <dbReference type="ARBA" id="ARBA00023136"/>
    </source>
</evidence>
<dbReference type="AlphaFoldDB" id="A0A7C2TKV1"/>
<organism evidence="7">
    <name type="scientific">Desulfurivibrio alkaliphilus</name>
    <dbReference type="NCBI Taxonomy" id="427923"/>
    <lineage>
        <taxon>Bacteria</taxon>
        <taxon>Pseudomonadati</taxon>
        <taxon>Thermodesulfobacteriota</taxon>
        <taxon>Desulfobulbia</taxon>
        <taxon>Desulfobulbales</taxon>
        <taxon>Desulfobulbaceae</taxon>
        <taxon>Desulfurivibrio</taxon>
    </lineage>
</organism>
<evidence type="ECO:0000259" key="6">
    <source>
        <dbReference type="PROSITE" id="PS50850"/>
    </source>
</evidence>
<feature type="transmembrane region" description="Helical" evidence="5">
    <location>
        <begin position="260"/>
        <end position="277"/>
    </location>
</feature>
<feature type="transmembrane region" description="Helical" evidence="5">
    <location>
        <begin position="46"/>
        <end position="63"/>
    </location>
</feature>
<name>A0A7C2TKV1_9BACT</name>
<dbReference type="PROSITE" id="PS50850">
    <property type="entry name" value="MFS"/>
    <property type="match status" value="1"/>
</dbReference>
<evidence type="ECO:0000313" key="7">
    <source>
        <dbReference type="EMBL" id="HET98021.1"/>
    </source>
</evidence>
<proteinExistence type="predicted"/>
<feature type="transmembrane region" description="Helical" evidence="5">
    <location>
        <begin position="318"/>
        <end position="341"/>
    </location>
</feature>
<feature type="transmembrane region" description="Helical" evidence="5">
    <location>
        <begin position="69"/>
        <end position="93"/>
    </location>
</feature>
<keyword evidence="3 5" id="KW-1133">Transmembrane helix</keyword>
<dbReference type="SUPFAM" id="SSF103473">
    <property type="entry name" value="MFS general substrate transporter"/>
    <property type="match status" value="1"/>
</dbReference>
<keyword evidence="2 5" id="KW-0812">Transmembrane</keyword>
<evidence type="ECO:0000256" key="2">
    <source>
        <dbReference type="ARBA" id="ARBA00022692"/>
    </source>
</evidence>
<comment type="subcellular location">
    <subcellularLocation>
        <location evidence="1">Membrane</location>
        <topology evidence="1">Multi-pass membrane protein</topology>
    </subcellularLocation>
</comment>
<feature type="transmembrane region" description="Helical" evidence="5">
    <location>
        <begin position="347"/>
        <end position="369"/>
    </location>
</feature>
<dbReference type="PANTHER" id="PTHR23537">
    <property type="match status" value="1"/>
</dbReference>
<dbReference type="Gene3D" id="1.20.1250.20">
    <property type="entry name" value="MFS general substrate transporter like domains"/>
    <property type="match status" value="2"/>
</dbReference>
<reference evidence="7" key="1">
    <citation type="journal article" date="2020" name="mSystems">
        <title>Genome- and Community-Level Interaction Insights into Carbon Utilization and Element Cycling Functions of Hydrothermarchaeota in Hydrothermal Sediment.</title>
        <authorList>
            <person name="Zhou Z."/>
            <person name="Liu Y."/>
            <person name="Xu W."/>
            <person name="Pan J."/>
            <person name="Luo Z.H."/>
            <person name="Li M."/>
        </authorList>
    </citation>
    <scope>NUCLEOTIDE SEQUENCE [LARGE SCALE GENOMIC DNA]</scope>
    <source>
        <strain evidence="7">SpSt-1224</strain>
    </source>
</reference>
<dbReference type="InterPro" id="IPR036259">
    <property type="entry name" value="MFS_trans_sf"/>
</dbReference>
<dbReference type="EMBL" id="DSDS01000111">
    <property type="protein sequence ID" value="HET98021.1"/>
    <property type="molecule type" value="Genomic_DNA"/>
</dbReference>
<dbReference type="InterPro" id="IPR020846">
    <property type="entry name" value="MFS_dom"/>
</dbReference>
<dbReference type="InterPro" id="IPR010645">
    <property type="entry name" value="MFS_4"/>
</dbReference>
<keyword evidence="4 5" id="KW-0472">Membrane</keyword>
<dbReference type="GO" id="GO:0022857">
    <property type="term" value="F:transmembrane transporter activity"/>
    <property type="evidence" value="ECO:0007669"/>
    <property type="project" value="InterPro"/>
</dbReference>
<feature type="transmembrane region" description="Helical" evidence="5">
    <location>
        <begin position="228"/>
        <end position="248"/>
    </location>
</feature>
<dbReference type="PANTHER" id="PTHR23537:SF1">
    <property type="entry name" value="SUGAR TRANSPORTER"/>
    <property type="match status" value="1"/>
</dbReference>
<dbReference type="Proteomes" id="UP000885986">
    <property type="component" value="Unassembled WGS sequence"/>
</dbReference>
<protein>
    <submittedName>
        <fullName evidence="7">MFS transporter</fullName>
    </submittedName>
</protein>
<evidence type="ECO:0000256" key="3">
    <source>
        <dbReference type="ARBA" id="ARBA00022989"/>
    </source>
</evidence>
<evidence type="ECO:0000256" key="1">
    <source>
        <dbReference type="ARBA" id="ARBA00004141"/>
    </source>
</evidence>